<dbReference type="InterPro" id="IPR012171">
    <property type="entry name" value="Fatty_acid_desaturase"/>
</dbReference>
<keyword evidence="15" id="KW-1185">Reference proteome</keyword>
<evidence type="ECO:0000256" key="8">
    <source>
        <dbReference type="ARBA" id="ARBA00023004"/>
    </source>
</evidence>
<keyword evidence="7" id="KW-0560">Oxidoreductase</keyword>
<feature type="domain" description="Fatty acid desaturase" evidence="13">
    <location>
        <begin position="191"/>
        <end position="445"/>
    </location>
</feature>
<evidence type="ECO:0000256" key="11">
    <source>
        <dbReference type="SAM" id="MobiDB-lite"/>
    </source>
</evidence>
<evidence type="ECO:0000256" key="4">
    <source>
        <dbReference type="ARBA" id="ARBA00022692"/>
    </source>
</evidence>
<evidence type="ECO:0000259" key="13">
    <source>
        <dbReference type="Pfam" id="PF00487"/>
    </source>
</evidence>
<evidence type="ECO:0000256" key="1">
    <source>
        <dbReference type="ARBA" id="ARBA00004141"/>
    </source>
</evidence>
<comment type="caution">
    <text evidence="14">The sequence shown here is derived from an EMBL/GenBank/DDBJ whole genome shotgun (WGS) entry which is preliminary data.</text>
</comment>
<evidence type="ECO:0000256" key="10">
    <source>
        <dbReference type="ARBA" id="ARBA00023136"/>
    </source>
</evidence>
<gene>
    <name evidence="14" type="ORF">ACHAWO_013449</name>
</gene>
<evidence type="ECO:0008006" key="16">
    <source>
        <dbReference type="Google" id="ProtNLM"/>
    </source>
</evidence>
<dbReference type="InterPro" id="IPR036400">
    <property type="entry name" value="Cyt_B5-like_heme/steroid_sf"/>
</dbReference>
<keyword evidence="5" id="KW-0479">Metal-binding</keyword>
<evidence type="ECO:0000256" key="5">
    <source>
        <dbReference type="ARBA" id="ARBA00022723"/>
    </source>
</evidence>
<dbReference type="PIRSF" id="PIRSF015921">
    <property type="entry name" value="FA_sphinglp_des"/>
    <property type="match status" value="1"/>
</dbReference>
<keyword evidence="6" id="KW-1133">Transmembrane helix</keyword>
<dbReference type="GO" id="GO:0006629">
    <property type="term" value="P:lipid metabolic process"/>
    <property type="evidence" value="ECO:0007669"/>
    <property type="project" value="UniProtKB-KW"/>
</dbReference>
<dbReference type="SUPFAM" id="SSF55856">
    <property type="entry name" value="Cytochrome b5-like heme/steroid binding domain"/>
    <property type="match status" value="1"/>
</dbReference>
<dbReference type="InterPro" id="IPR018506">
    <property type="entry name" value="Cyt_B5_heme-BS"/>
</dbReference>
<evidence type="ECO:0000259" key="12">
    <source>
        <dbReference type="Pfam" id="PF00173"/>
    </source>
</evidence>
<dbReference type="EMBL" id="JALLPJ020000719">
    <property type="protein sequence ID" value="KAL3784651.1"/>
    <property type="molecule type" value="Genomic_DNA"/>
</dbReference>
<evidence type="ECO:0000256" key="3">
    <source>
        <dbReference type="ARBA" id="ARBA00022617"/>
    </source>
</evidence>
<dbReference type="GO" id="GO:0016020">
    <property type="term" value="C:membrane"/>
    <property type="evidence" value="ECO:0007669"/>
    <property type="project" value="UniProtKB-SubCell"/>
</dbReference>
<keyword evidence="9" id="KW-0443">Lipid metabolism</keyword>
<feature type="domain" description="Cytochrome b5 heme-binding" evidence="12">
    <location>
        <begin position="33"/>
        <end position="87"/>
    </location>
</feature>
<reference evidence="14 15" key="1">
    <citation type="submission" date="2024-10" db="EMBL/GenBank/DDBJ databases">
        <title>Updated reference genomes for cyclostephanoid diatoms.</title>
        <authorList>
            <person name="Roberts W.R."/>
            <person name="Alverson A.J."/>
        </authorList>
    </citation>
    <scope>NUCLEOTIDE SEQUENCE [LARGE SCALE GENOMIC DNA]</scope>
    <source>
        <strain evidence="14 15">AJA010-31</strain>
    </source>
</reference>
<evidence type="ECO:0000313" key="15">
    <source>
        <dbReference type="Proteomes" id="UP001530400"/>
    </source>
</evidence>
<organism evidence="14 15">
    <name type="scientific">Cyclotella atomus</name>
    <dbReference type="NCBI Taxonomy" id="382360"/>
    <lineage>
        <taxon>Eukaryota</taxon>
        <taxon>Sar</taxon>
        <taxon>Stramenopiles</taxon>
        <taxon>Ochrophyta</taxon>
        <taxon>Bacillariophyta</taxon>
        <taxon>Coscinodiscophyceae</taxon>
        <taxon>Thalassiosirophycidae</taxon>
        <taxon>Stephanodiscales</taxon>
        <taxon>Stephanodiscaceae</taxon>
        <taxon>Cyclotella</taxon>
    </lineage>
</organism>
<dbReference type="Gene3D" id="3.10.120.10">
    <property type="entry name" value="Cytochrome b5-like heme/steroid binding domain"/>
    <property type="match status" value="1"/>
</dbReference>
<comment type="similarity">
    <text evidence="2">Belongs to the fatty acid desaturase type 1 family.</text>
</comment>
<dbReference type="PANTHER" id="PTHR19353">
    <property type="entry name" value="FATTY ACID DESATURASE 2"/>
    <property type="match status" value="1"/>
</dbReference>
<keyword evidence="10" id="KW-0472">Membrane</keyword>
<evidence type="ECO:0000256" key="2">
    <source>
        <dbReference type="ARBA" id="ARBA00009295"/>
    </source>
</evidence>
<dbReference type="InterPro" id="IPR005804">
    <property type="entry name" value="FA_desaturase_dom"/>
</dbReference>
<dbReference type="PROSITE" id="PS00191">
    <property type="entry name" value="CYTOCHROME_B5_1"/>
    <property type="match status" value="1"/>
</dbReference>
<keyword evidence="3" id="KW-0349">Heme</keyword>
<evidence type="ECO:0000313" key="14">
    <source>
        <dbReference type="EMBL" id="KAL3784651.1"/>
    </source>
</evidence>
<dbReference type="AlphaFoldDB" id="A0ABD3PC04"/>
<proteinExistence type="inferred from homology"/>
<dbReference type="InterPro" id="IPR001199">
    <property type="entry name" value="Cyt_B5-like_heme/steroid-bd"/>
</dbReference>
<dbReference type="PANTHER" id="PTHR19353:SF88">
    <property type="entry name" value="DELTA(5) FATTY ACID DESATURASE FAT-4"/>
    <property type="match status" value="1"/>
</dbReference>
<sequence length="479" mass="55364">MNRKQAPKAKVSQDTAAPCATKSPCPVRSKAREEGLVLYDGLWYSVGKFVPHHPGGAEVLQQYLGTDISFVFRVMHRDPDKIMKYRKPVRAAAPDEMKVLTERRSEICKDMMDEYQTKYKASPAKGMMQNLHPDKFDLESFEKDATSLWKQFIQLGYFKPSRLWIIKNTIALYALLASSIICMKVLPPSCFVVPGVLLGLFWHQSGYLMHDAEHHNVAGNERVNDILGWMYGTVCLGVNGAWWREEHREHHAFLNAYDSKGFKDPQMREDIWIQNKKLIPFFGDELIHFLTNFQHILFLPVIFLAGRVGIVIDSTVTERKFRPWTKLGNVCHVLLHYAVLCQAPRPVAVYIVASLWQAILSLQLLGNHYVKPWNYITDATEGNFFIWQILATQDFSCPKWARWFYGGLNFHYSHHCFPTLSREYFHLTTPLIRSLCEKHGLPFQEIAFVDCVKEMVANFDDVRKEFREHGRGSLALLYT</sequence>
<keyword evidence="4" id="KW-0812">Transmembrane</keyword>
<evidence type="ECO:0000256" key="6">
    <source>
        <dbReference type="ARBA" id="ARBA00022989"/>
    </source>
</evidence>
<protein>
    <recommendedName>
        <fullName evidence="16">Cytochrome b5 heme-binding domain-containing protein</fullName>
    </recommendedName>
</protein>
<dbReference type="Pfam" id="PF00173">
    <property type="entry name" value="Cyt-b5"/>
    <property type="match status" value="1"/>
</dbReference>
<comment type="subcellular location">
    <subcellularLocation>
        <location evidence="1">Membrane</location>
        <topology evidence="1">Multi-pass membrane protein</topology>
    </subcellularLocation>
</comment>
<dbReference type="GO" id="GO:0046872">
    <property type="term" value="F:metal ion binding"/>
    <property type="evidence" value="ECO:0007669"/>
    <property type="project" value="UniProtKB-KW"/>
</dbReference>
<keyword evidence="8" id="KW-0408">Iron</keyword>
<dbReference type="CDD" id="cd03506">
    <property type="entry name" value="Delta6-FADS-like"/>
    <property type="match status" value="1"/>
</dbReference>
<dbReference type="GO" id="GO:0016491">
    <property type="term" value="F:oxidoreductase activity"/>
    <property type="evidence" value="ECO:0007669"/>
    <property type="project" value="UniProtKB-KW"/>
</dbReference>
<evidence type="ECO:0000256" key="7">
    <source>
        <dbReference type="ARBA" id="ARBA00023002"/>
    </source>
</evidence>
<evidence type="ECO:0000256" key="9">
    <source>
        <dbReference type="ARBA" id="ARBA00023098"/>
    </source>
</evidence>
<dbReference type="Pfam" id="PF00487">
    <property type="entry name" value="FA_desaturase"/>
    <property type="match status" value="1"/>
</dbReference>
<dbReference type="Proteomes" id="UP001530400">
    <property type="component" value="Unassembled WGS sequence"/>
</dbReference>
<accession>A0ABD3PC04</accession>
<feature type="region of interest" description="Disordered" evidence="11">
    <location>
        <begin position="1"/>
        <end position="24"/>
    </location>
</feature>
<name>A0ABD3PC04_9STRA</name>